<evidence type="ECO:0000313" key="2">
    <source>
        <dbReference type="EMBL" id="AZQ63985.1"/>
    </source>
</evidence>
<keyword evidence="3" id="KW-1185">Reference proteome</keyword>
<evidence type="ECO:0008006" key="4">
    <source>
        <dbReference type="Google" id="ProtNLM"/>
    </source>
</evidence>
<sequence length="400" mass="44123">MKYLYKLSSVLLLMSCLATPLISDADTIQKETELTDPVQTESSNELVVNGNFEESLSIGWQGLQSFSLSNDVAEDSKGTQSLKIETASQVNLIFTDNAAFFPLKVGEKYIMKVKIKAEKMDFNSLSFRLIPADAQWNDKEKLVVTSPKVKWGVPQVKIGEWITVEKEILIAEGFGKGNKNGDVVSSKIFIQGSKNSSKTVLLLDDISITPVNGIAATVTPKTKVAAGKELLINGNFEDGLSNGWYGLKDFEQSKDISSESNGARSLKIVTTEQIKIVATTKDAFFPLEVGKSYTFKGRVKGDKINFNALIIRLMPGNAQWHDKEKVTLTKPSINWGDTKIKEGEWVTFEKVLTIEEGFGKGNKNGDVVPAKVLMQTSPVQEKSVFYLDDISIIEVESTNK</sequence>
<name>A0A3S9P6Z5_9BACT</name>
<dbReference type="SUPFAM" id="SSF49785">
    <property type="entry name" value="Galactose-binding domain-like"/>
    <property type="match status" value="1"/>
</dbReference>
<dbReference type="EMBL" id="CP034562">
    <property type="protein sequence ID" value="AZQ63985.1"/>
    <property type="molecule type" value="Genomic_DNA"/>
</dbReference>
<dbReference type="Proteomes" id="UP000267268">
    <property type="component" value="Chromosome 1"/>
</dbReference>
<keyword evidence="1" id="KW-0732">Signal</keyword>
<proteinExistence type="predicted"/>
<protein>
    <recommendedName>
        <fullName evidence="4">CBM-cenC domain-containing protein</fullName>
    </recommendedName>
</protein>
<dbReference type="RefSeq" id="WP_126617232.1">
    <property type="nucleotide sequence ID" value="NZ_CP034562.1"/>
</dbReference>
<evidence type="ECO:0000256" key="1">
    <source>
        <dbReference type="SAM" id="SignalP"/>
    </source>
</evidence>
<gene>
    <name evidence="2" type="ORF">EI427_17665</name>
</gene>
<evidence type="ECO:0000313" key="3">
    <source>
        <dbReference type="Proteomes" id="UP000267268"/>
    </source>
</evidence>
<accession>A0A3S9P6Z5</accession>
<organism evidence="2 3">
    <name type="scientific">Flammeovirga pectinis</name>
    <dbReference type="NCBI Taxonomy" id="2494373"/>
    <lineage>
        <taxon>Bacteria</taxon>
        <taxon>Pseudomonadati</taxon>
        <taxon>Bacteroidota</taxon>
        <taxon>Cytophagia</taxon>
        <taxon>Cytophagales</taxon>
        <taxon>Flammeovirgaceae</taxon>
        <taxon>Flammeovirga</taxon>
    </lineage>
</organism>
<reference evidence="2 3" key="1">
    <citation type="submission" date="2018-12" db="EMBL/GenBank/DDBJ databases">
        <title>Flammeovirga pectinis sp. nov., isolated from the gut of the Korean scallop, Patinopecten yessoensis.</title>
        <authorList>
            <person name="Bae J.-W."/>
            <person name="Jeong Y.-S."/>
            <person name="Kang W."/>
        </authorList>
    </citation>
    <scope>NUCLEOTIDE SEQUENCE [LARGE SCALE GENOMIC DNA]</scope>
    <source>
        <strain evidence="2 3">L12M1</strain>
    </source>
</reference>
<dbReference type="KEGG" id="fll:EI427_17665"/>
<dbReference type="InterPro" id="IPR008979">
    <property type="entry name" value="Galactose-bd-like_sf"/>
</dbReference>
<dbReference type="AlphaFoldDB" id="A0A3S9P6Z5"/>
<dbReference type="Gene3D" id="2.60.120.260">
    <property type="entry name" value="Galactose-binding domain-like"/>
    <property type="match status" value="2"/>
</dbReference>
<feature type="signal peptide" evidence="1">
    <location>
        <begin position="1"/>
        <end position="25"/>
    </location>
</feature>
<feature type="chain" id="PRO_5019023559" description="CBM-cenC domain-containing protein" evidence="1">
    <location>
        <begin position="26"/>
        <end position="400"/>
    </location>
</feature>